<dbReference type="EMBL" id="OX359470">
    <property type="protein sequence ID" value="CAI3971286.1"/>
    <property type="molecule type" value="Genomic_DNA"/>
</dbReference>
<proteinExistence type="predicted"/>
<reference evidence="1" key="1">
    <citation type="submission" date="2022-10" db="EMBL/GenBank/DDBJ databases">
        <authorList>
            <person name="Meaden S."/>
        </authorList>
    </citation>
    <scope>NUCLEOTIDE SEQUENCE</scope>
</reference>
<gene>
    <name evidence="1" type="ORF">ORM20_00237</name>
</gene>
<evidence type="ECO:0000313" key="1">
    <source>
        <dbReference type="EMBL" id="CAI3971286.1"/>
    </source>
</evidence>
<organism evidence="1">
    <name type="scientific">Ochrobactrum phage ORM_20</name>
    <dbReference type="NCBI Taxonomy" id="2985243"/>
    <lineage>
        <taxon>Viruses</taxon>
    </lineage>
</organism>
<accession>A0A9N6WS88</accession>
<protein>
    <submittedName>
        <fullName evidence="1">Uncharacterized protein</fullName>
    </submittedName>
</protein>
<name>A0A9N6WS88_9VIRU</name>
<sequence length="136" mass="16097">MRLHDLKDALVREIFRMDQNGNFFINYKFPRQSGATTTLLRTAAQLARGKRNVLVVFWSYKHGQDRFRKEEIKDLELVRIESLVHTLMGKKFIDEETIVLIDNLQYSKMKDEDLRMLKELTIHRSGKLKIMAIDTI</sequence>